<organism evidence="1 2">
    <name type="scientific">Desulfocucumis palustris</name>
    <dbReference type="NCBI Taxonomy" id="1898651"/>
    <lineage>
        <taxon>Bacteria</taxon>
        <taxon>Bacillati</taxon>
        <taxon>Bacillota</taxon>
        <taxon>Clostridia</taxon>
        <taxon>Eubacteriales</taxon>
        <taxon>Desulfocucumaceae</taxon>
        <taxon>Desulfocucumis</taxon>
    </lineage>
</organism>
<gene>
    <name evidence="1" type="ORF">DCCM_0686</name>
</gene>
<evidence type="ECO:0000313" key="1">
    <source>
        <dbReference type="EMBL" id="GBF32490.1"/>
    </source>
</evidence>
<sequence length="67" mass="7451">MFLAKPVLLLSGNIKGTSKKTKASIKLNNNKKLASRDYSSVKPYIPARAAELKACYLLPFMALWHSI</sequence>
<dbReference type="AlphaFoldDB" id="A0A2L2X8Z1"/>
<comment type="caution">
    <text evidence="1">The sequence shown here is derived from an EMBL/GenBank/DDBJ whole genome shotgun (WGS) entry which is preliminary data.</text>
</comment>
<protein>
    <submittedName>
        <fullName evidence="1">Uncharacterized protein</fullName>
    </submittedName>
</protein>
<proteinExistence type="predicted"/>
<name>A0A2L2X8Z1_9FIRM</name>
<accession>A0A2L2X8Z1</accession>
<keyword evidence="2" id="KW-1185">Reference proteome</keyword>
<evidence type="ECO:0000313" key="2">
    <source>
        <dbReference type="Proteomes" id="UP000239549"/>
    </source>
</evidence>
<dbReference type="EMBL" id="BFAV01000038">
    <property type="protein sequence ID" value="GBF32490.1"/>
    <property type="molecule type" value="Genomic_DNA"/>
</dbReference>
<dbReference type="Proteomes" id="UP000239549">
    <property type="component" value="Unassembled WGS sequence"/>
</dbReference>
<reference evidence="2" key="1">
    <citation type="submission" date="2018-02" db="EMBL/GenBank/DDBJ databases">
        <title>Genome sequence of Desulfocucumis palustris strain NAW-5.</title>
        <authorList>
            <person name="Watanabe M."/>
            <person name="Kojima H."/>
            <person name="Fukui M."/>
        </authorList>
    </citation>
    <scope>NUCLEOTIDE SEQUENCE [LARGE SCALE GENOMIC DNA]</scope>
    <source>
        <strain evidence="2">NAW-5</strain>
    </source>
</reference>